<evidence type="ECO:0000313" key="3">
    <source>
        <dbReference type="Proteomes" id="UP001151699"/>
    </source>
</evidence>
<comment type="caution">
    <text evidence="2">The sequence shown here is derived from an EMBL/GenBank/DDBJ whole genome shotgun (WGS) entry which is preliminary data.</text>
</comment>
<feature type="region of interest" description="Disordered" evidence="1">
    <location>
        <begin position="384"/>
        <end position="443"/>
    </location>
</feature>
<dbReference type="PANTHER" id="PTHR47331">
    <property type="entry name" value="PHD-TYPE DOMAIN-CONTAINING PROTEIN"/>
    <property type="match status" value="1"/>
</dbReference>
<evidence type="ECO:0000256" key="1">
    <source>
        <dbReference type="SAM" id="MobiDB-lite"/>
    </source>
</evidence>
<protein>
    <submittedName>
        <fullName evidence="2">Uncharacterized protein</fullName>
    </submittedName>
</protein>
<organism evidence="2 3">
    <name type="scientific">Pseudolycoriella hygida</name>
    <dbReference type="NCBI Taxonomy" id="35572"/>
    <lineage>
        <taxon>Eukaryota</taxon>
        <taxon>Metazoa</taxon>
        <taxon>Ecdysozoa</taxon>
        <taxon>Arthropoda</taxon>
        <taxon>Hexapoda</taxon>
        <taxon>Insecta</taxon>
        <taxon>Pterygota</taxon>
        <taxon>Neoptera</taxon>
        <taxon>Endopterygota</taxon>
        <taxon>Diptera</taxon>
        <taxon>Nematocera</taxon>
        <taxon>Sciaroidea</taxon>
        <taxon>Sciaridae</taxon>
        <taxon>Pseudolycoriella</taxon>
    </lineage>
</organism>
<dbReference type="Proteomes" id="UP001151699">
    <property type="component" value="Chromosome X"/>
</dbReference>
<evidence type="ECO:0000313" key="2">
    <source>
        <dbReference type="EMBL" id="KAJ6639456.1"/>
    </source>
</evidence>
<dbReference type="EMBL" id="WJQU01000003">
    <property type="protein sequence ID" value="KAJ6639456.1"/>
    <property type="molecule type" value="Genomic_DNA"/>
</dbReference>
<reference evidence="2" key="1">
    <citation type="submission" date="2022-07" db="EMBL/GenBank/DDBJ databases">
        <authorList>
            <person name="Trinca V."/>
            <person name="Uliana J.V.C."/>
            <person name="Torres T.T."/>
            <person name="Ward R.J."/>
            <person name="Monesi N."/>
        </authorList>
    </citation>
    <scope>NUCLEOTIDE SEQUENCE</scope>
    <source>
        <strain evidence="2">HSMRA1968</strain>
        <tissue evidence="2">Whole embryos</tissue>
    </source>
</reference>
<keyword evidence="3" id="KW-1185">Reference proteome</keyword>
<sequence length="443" mass="50413">MFVVVGNSSVSKDAIKYHFKDVKTVDDLEIPVQRLNKSELVATFPYLRDVPFEDYENGLAGILIGLNNPKIGIPLEIVESTESGPIATRARIGWTVHGPTYKSETMSEDEVEPLSLNYHSVEECSCEHEHDNDLHHSLPSGLKNLIKELRNVETIPISLDASQLANYMINDKFFFKGKELETFLRISRRPNPKKGLSSYDLKFIDGESNPLIFLDRFEKCVDVKTDKDKLYKIRNFVIEEHKPEFSKYFFKGEWEAAREAFLKKYSYAFTENKRKALDFKLQADTSLRSFVHRKIIALTTYTTLKLENQLEVILAELPSQISSLFTRNLKLNATKTEILVFCDTVQDNVDELENSEASGNTTLTLQQSQTDDAQDLELFHSSDDQTEICSSETERSNSSVSNRSRKRRKGHESANRARPSKIVRVIAEGTESSQSSTTSLSKV</sequence>
<feature type="compositionally biased region" description="Low complexity" evidence="1">
    <location>
        <begin position="430"/>
        <end position="443"/>
    </location>
</feature>
<dbReference type="AlphaFoldDB" id="A0A9Q0MWT1"/>
<accession>A0A9Q0MWT1</accession>
<dbReference type="OrthoDB" id="8038214at2759"/>
<gene>
    <name evidence="2" type="ORF">Bhyg_12201</name>
</gene>
<dbReference type="PANTHER" id="PTHR47331:SF5">
    <property type="entry name" value="RIBONUCLEASE H"/>
    <property type="match status" value="1"/>
</dbReference>
<proteinExistence type="predicted"/>
<name>A0A9Q0MWT1_9DIPT</name>